<dbReference type="RefSeq" id="WP_147913855.1">
    <property type="nucleotide sequence ID" value="NZ_JBHUEJ010000024.1"/>
</dbReference>
<feature type="compositionally biased region" description="Basic and acidic residues" evidence="1">
    <location>
        <begin position="158"/>
        <end position="171"/>
    </location>
</feature>
<accession>A0ABW4KTP7</accession>
<organism evidence="3 4">
    <name type="scientific">Ottowia flava</name>
    <dbReference type="NCBI Taxonomy" id="2675430"/>
    <lineage>
        <taxon>Bacteria</taxon>
        <taxon>Pseudomonadati</taxon>
        <taxon>Pseudomonadota</taxon>
        <taxon>Betaproteobacteria</taxon>
        <taxon>Burkholderiales</taxon>
        <taxon>Comamonadaceae</taxon>
        <taxon>Ottowia</taxon>
    </lineage>
</organism>
<dbReference type="Proteomes" id="UP001597304">
    <property type="component" value="Unassembled WGS sequence"/>
</dbReference>
<evidence type="ECO:0000256" key="1">
    <source>
        <dbReference type="SAM" id="MobiDB-lite"/>
    </source>
</evidence>
<keyword evidence="4" id="KW-1185">Reference proteome</keyword>
<feature type="chain" id="PRO_5045339892" evidence="2">
    <location>
        <begin position="24"/>
        <end position="171"/>
    </location>
</feature>
<dbReference type="Pfam" id="PF12276">
    <property type="entry name" value="DUF3617"/>
    <property type="match status" value="1"/>
</dbReference>
<evidence type="ECO:0000256" key="2">
    <source>
        <dbReference type="SAM" id="SignalP"/>
    </source>
</evidence>
<evidence type="ECO:0000313" key="4">
    <source>
        <dbReference type="Proteomes" id="UP001597304"/>
    </source>
</evidence>
<proteinExistence type="predicted"/>
<dbReference type="InterPro" id="IPR022061">
    <property type="entry name" value="DUF3617"/>
</dbReference>
<name>A0ABW4KTP7_9BURK</name>
<reference evidence="4" key="1">
    <citation type="journal article" date="2019" name="Int. J. Syst. Evol. Microbiol.">
        <title>The Global Catalogue of Microorganisms (GCM) 10K type strain sequencing project: providing services to taxonomists for standard genome sequencing and annotation.</title>
        <authorList>
            <consortium name="The Broad Institute Genomics Platform"/>
            <consortium name="The Broad Institute Genome Sequencing Center for Infectious Disease"/>
            <person name="Wu L."/>
            <person name="Ma J."/>
        </authorList>
    </citation>
    <scope>NUCLEOTIDE SEQUENCE [LARGE SCALE GENOMIC DNA]</scope>
    <source>
        <strain evidence="4">LMG 29247</strain>
    </source>
</reference>
<feature type="region of interest" description="Disordered" evidence="1">
    <location>
        <begin position="151"/>
        <end position="171"/>
    </location>
</feature>
<sequence length="171" mass="18473">MRPVAFAPLALLAACVVAPPAMAQKIMTPGGWEMTSSITRELAGQPVEQMGRHTLKICLTREFLAAEPYLSPGLDDERMAARQAKCTSEDLQRDGDSASWVMACELADGSRLRARLRNSATADRLTTQMVQDVERGGGGKGRVTIAGEGRYIGECTEEMSKPEPPKPAKKP</sequence>
<comment type="caution">
    <text evidence="3">The sequence shown here is derived from an EMBL/GenBank/DDBJ whole genome shotgun (WGS) entry which is preliminary data.</text>
</comment>
<gene>
    <name evidence="3" type="ORF">ACFSF0_12085</name>
</gene>
<dbReference type="EMBL" id="JBHUEJ010000024">
    <property type="protein sequence ID" value="MFD1711350.1"/>
    <property type="molecule type" value="Genomic_DNA"/>
</dbReference>
<evidence type="ECO:0000313" key="3">
    <source>
        <dbReference type="EMBL" id="MFD1711350.1"/>
    </source>
</evidence>
<keyword evidence="2" id="KW-0732">Signal</keyword>
<dbReference type="PROSITE" id="PS51257">
    <property type="entry name" value="PROKAR_LIPOPROTEIN"/>
    <property type="match status" value="1"/>
</dbReference>
<feature type="signal peptide" evidence="2">
    <location>
        <begin position="1"/>
        <end position="23"/>
    </location>
</feature>
<protein>
    <submittedName>
        <fullName evidence="3">DUF3617 domain-containing protein</fullName>
    </submittedName>
</protein>